<evidence type="ECO:0000313" key="2">
    <source>
        <dbReference type="EMBL" id="BDV35242.1"/>
    </source>
</evidence>
<feature type="transmembrane region" description="Helical" evidence="1">
    <location>
        <begin position="93"/>
        <end position="112"/>
    </location>
</feature>
<feature type="transmembrane region" description="Helical" evidence="1">
    <location>
        <begin position="314"/>
        <end position="333"/>
    </location>
</feature>
<feature type="transmembrane region" description="Helical" evidence="1">
    <location>
        <begin position="177"/>
        <end position="204"/>
    </location>
</feature>
<reference evidence="2 3" key="1">
    <citation type="journal article" date="2023" name="Int. J. Syst. Evol. Microbiol.">
        <title>Methylocystis iwaonis sp. nov., a type II methane-oxidizing bacterium from surface soil of a rice paddy field in Japan, and emended description of the genus Methylocystis (ex Whittenbury et al. 1970) Bowman et al. 1993.</title>
        <authorList>
            <person name="Kaise H."/>
            <person name="Sawadogo J.B."/>
            <person name="Alam M.S."/>
            <person name="Ueno C."/>
            <person name="Dianou D."/>
            <person name="Shinjo R."/>
            <person name="Asakawa S."/>
        </authorList>
    </citation>
    <scope>NUCLEOTIDE SEQUENCE [LARGE SCALE GENOMIC DNA]</scope>
    <source>
        <strain evidence="2 3">SS37A-Re</strain>
    </source>
</reference>
<protein>
    <recommendedName>
        <fullName evidence="4">DUF2029 domain-containing protein</fullName>
    </recommendedName>
</protein>
<dbReference type="RefSeq" id="WP_281928629.1">
    <property type="nucleotide sequence ID" value="NZ_AP027142.1"/>
</dbReference>
<proteinExistence type="predicted"/>
<name>A0ABM8EB90_9HYPH</name>
<evidence type="ECO:0000313" key="3">
    <source>
        <dbReference type="Proteomes" id="UP001317629"/>
    </source>
</evidence>
<organism evidence="2 3">
    <name type="scientific">Methylocystis iwaonis</name>
    <dbReference type="NCBI Taxonomy" id="2885079"/>
    <lineage>
        <taxon>Bacteria</taxon>
        <taxon>Pseudomonadati</taxon>
        <taxon>Pseudomonadota</taxon>
        <taxon>Alphaproteobacteria</taxon>
        <taxon>Hyphomicrobiales</taxon>
        <taxon>Methylocystaceae</taxon>
        <taxon>Methylocystis</taxon>
    </lineage>
</organism>
<gene>
    <name evidence="2" type="ORF">SS37A_27710</name>
</gene>
<feature type="transmembrane region" description="Helical" evidence="1">
    <location>
        <begin position="261"/>
        <end position="281"/>
    </location>
</feature>
<keyword evidence="1" id="KW-0812">Transmembrane</keyword>
<evidence type="ECO:0000256" key="1">
    <source>
        <dbReference type="SAM" id="Phobius"/>
    </source>
</evidence>
<feature type="transmembrane region" description="Helical" evidence="1">
    <location>
        <begin position="345"/>
        <end position="367"/>
    </location>
</feature>
<keyword evidence="1" id="KW-1133">Transmembrane helix</keyword>
<dbReference type="EMBL" id="AP027142">
    <property type="protein sequence ID" value="BDV35242.1"/>
    <property type="molecule type" value="Genomic_DNA"/>
</dbReference>
<feature type="transmembrane region" description="Helical" evidence="1">
    <location>
        <begin position="149"/>
        <end position="165"/>
    </location>
</feature>
<sequence length="514" mass="54820">MKADTPGADAASKLEAILASPWTTLALVLIAIGQQIAGHLDCDVSWFITFAERYVDGAVPYVDITDPNPPASFLVLAPAIRLARALGLAAEPVVAGLVFFSAFLSIALSAVILRSGAPRSRKEWGLIANAAVFLLLVAPALAFAEREHLALLALAPLLATLAASAEGGRVARPLRIVAGLGGGLAVCFKPFFALAIIAPALAIAYRERSLRSLLTAEMATAVGVCVAYGVATLVFFPGYAHYALPVIADVYQPSRETTANLAFRSLAPVNLALLGALLIASARGVAPAAVRVCAFASAAFLASFFLQGKGWMNHAYPGVVLALLAWSLFALGDDPRAKAAREGRLFKFVFLPLLIAAPFEFGAHMLWVNAEEHPGLRAAIERVAPPHPRVIAMARQLDFGHPVTRQLGGVWVGRPNALWVASFAAYLSKGSIDPERRALLQDYRRRDLAGFAEDVRLGKPDVIIVEDKETREWAIKQPECATVLDGYEKTGRSEEIEIWTRKARDAVAPSPGAA</sequence>
<keyword evidence="3" id="KW-1185">Reference proteome</keyword>
<feature type="transmembrane region" description="Helical" evidence="1">
    <location>
        <begin position="124"/>
        <end position="142"/>
    </location>
</feature>
<feature type="transmembrane region" description="Helical" evidence="1">
    <location>
        <begin position="216"/>
        <end position="241"/>
    </location>
</feature>
<keyword evidence="1" id="KW-0472">Membrane</keyword>
<evidence type="ECO:0008006" key="4">
    <source>
        <dbReference type="Google" id="ProtNLM"/>
    </source>
</evidence>
<accession>A0ABM8EB90</accession>
<dbReference type="Proteomes" id="UP001317629">
    <property type="component" value="Chromosome"/>
</dbReference>